<gene>
    <name evidence="3" type="ORF">MBAV_003212</name>
</gene>
<proteinExistence type="predicted"/>
<organism evidence="3 4">
    <name type="scientific">Candidatus Magnetobacterium bavaricum</name>
    <dbReference type="NCBI Taxonomy" id="29290"/>
    <lineage>
        <taxon>Bacteria</taxon>
        <taxon>Pseudomonadati</taxon>
        <taxon>Nitrospirota</taxon>
        <taxon>Thermodesulfovibrionia</taxon>
        <taxon>Thermodesulfovibrionales</taxon>
        <taxon>Candidatus Magnetobacteriaceae</taxon>
        <taxon>Candidatus Magnetobacterium</taxon>
    </lineage>
</organism>
<reference evidence="3 4" key="1">
    <citation type="submission" date="2015-02" db="EMBL/GenBank/DDBJ databases">
        <title>Single-cell genomics of uncultivated deep-branching MTB reveals a conserved set of magnetosome genes.</title>
        <authorList>
            <person name="Kolinko S."/>
            <person name="Richter M."/>
            <person name="Glockner F.O."/>
            <person name="Brachmann A."/>
            <person name="Schuler D."/>
        </authorList>
    </citation>
    <scope>NUCLEOTIDE SEQUENCE [LARGE SCALE GENOMIC DNA]</scope>
    <source>
        <strain evidence="3">TM-1</strain>
    </source>
</reference>
<dbReference type="Gene3D" id="2.30.30.40">
    <property type="entry name" value="SH3 Domains"/>
    <property type="match status" value="1"/>
</dbReference>
<name>A0A0F3GRR2_9BACT</name>
<evidence type="ECO:0000259" key="2">
    <source>
        <dbReference type="Pfam" id="PF08239"/>
    </source>
</evidence>
<dbReference type="Pfam" id="PF08239">
    <property type="entry name" value="SH3_3"/>
    <property type="match status" value="1"/>
</dbReference>
<dbReference type="AlphaFoldDB" id="A0A0F3GRR2"/>
<dbReference type="InterPro" id="IPR003646">
    <property type="entry name" value="SH3-like_bac-type"/>
</dbReference>
<feature type="transmembrane region" description="Helical" evidence="1">
    <location>
        <begin position="22"/>
        <end position="42"/>
    </location>
</feature>
<feature type="domain" description="SH3b" evidence="2">
    <location>
        <begin position="62"/>
        <end position="108"/>
    </location>
</feature>
<comment type="caution">
    <text evidence="3">The sequence shown here is derived from an EMBL/GenBank/DDBJ whole genome shotgun (WGS) entry which is preliminary data.</text>
</comment>
<keyword evidence="1" id="KW-0812">Transmembrane</keyword>
<sequence>MLYLFAIVVLIGRLYVDVVRRYAVLLVSVVLLFFALTSYALYVRVSLDDREAIVLRDKVDARYEPAERATVFFTLSTGMKVHVQQTKGNWYKVSRPDGKHGWVSKELIGVVNQ</sequence>
<evidence type="ECO:0000313" key="3">
    <source>
        <dbReference type="EMBL" id="KJU84591.1"/>
    </source>
</evidence>
<keyword evidence="1" id="KW-0472">Membrane</keyword>
<accession>A0A0F3GRR2</accession>
<evidence type="ECO:0000313" key="4">
    <source>
        <dbReference type="Proteomes" id="UP000033423"/>
    </source>
</evidence>
<dbReference type="EMBL" id="LACI01001376">
    <property type="protein sequence ID" value="KJU84591.1"/>
    <property type="molecule type" value="Genomic_DNA"/>
</dbReference>
<evidence type="ECO:0000256" key="1">
    <source>
        <dbReference type="SAM" id="Phobius"/>
    </source>
</evidence>
<keyword evidence="1" id="KW-1133">Transmembrane helix</keyword>
<keyword evidence="4" id="KW-1185">Reference proteome</keyword>
<protein>
    <submittedName>
        <fullName evidence="3">SH3, type 3 domain protein</fullName>
    </submittedName>
</protein>
<dbReference type="Proteomes" id="UP000033423">
    <property type="component" value="Unassembled WGS sequence"/>
</dbReference>